<keyword evidence="1" id="KW-0472">Membrane</keyword>
<keyword evidence="3" id="KW-1185">Reference proteome</keyword>
<feature type="transmembrane region" description="Helical" evidence="1">
    <location>
        <begin position="41"/>
        <end position="66"/>
    </location>
</feature>
<evidence type="ECO:0000313" key="2">
    <source>
        <dbReference type="EMBL" id="AWL09274.1"/>
    </source>
</evidence>
<gene>
    <name evidence="2" type="ORF">HME7025_01417</name>
</gene>
<dbReference type="EMBL" id="CP029346">
    <property type="protein sequence ID" value="AWL09274.1"/>
    <property type="molecule type" value="Genomic_DNA"/>
</dbReference>
<feature type="transmembrane region" description="Helical" evidence="1">
    <location>
        <begin position="16"/>
        <end position="35"/>
    </location>
</feature>
<keyword evidence="1" id="KW-0812">Transmembrane</keyword>
<dbReference type="RefSeq" id="WP_109322971.1">
    <property type="nucleotide sequence ID" value="NZ_CP029346.1"/>
</dbReference>
<dbReference type="OrthoDB" id="963379at2"/>
<proteinExistence type="predicted"/>
<accession>A0A2S2DV47</accession>
<reference evidence="3" key="1">
    <citation type="submission" date="2018-05" db="EMBL/GenBank/DDBJ databases">
        <title>Pseudarcicella sp. HME7025 Genome sequencing and assembly.</title>
        <authorList>
            <person name="Kim H."/>
            <person name="Kang H."/>
            <person name="Joh K."/>
        </authorList>
    </citation>
    <scope>NUCLEOTIDE SEQUENCE [LARGE SCALE GENOMIC DNA]</scope>
    <source>
        <strain evidence="3">HME7025</strain>
    </source>
</reference>
<dbReference type="AlphaFoldDB" id="A0A2S2DV47"/>
<evidence type="ECO:0000256" key="1">
    <source>
        <dbReference type="SAM" id="Phobius"/>
    </source>
</evidence>
<organism evidence="2 3">
    <name type="scientific">Aquirufa nivalisilvae</name>
    <dbReference type="NCBI Taxonomy" id="2516557"/>
    <lineage>
        <taxon>Bacteria</taxon>
        <taxon>Pseudomonadati</taxon>
        <taxon>Bacteroidota</taxon>
        <taxon>Cytophagia</taxon>
        <taxon>Cytophagales</taxon>
        <taxon>Flectobacillaceae</taxon>
        <taxon>Aquirufa</taxon>
    </lineage>
</organism>
<evidence type="ECO:0008006" key="4">
    <source>
        <dbReference type="Google" id="ProtNLM"/>
    </source>
</evidence>
<name>A0A2S2DV47_9BACT</name>
<dbReference type="KEGG" id="psez:HME7025_01417"/>
<keyword evidence="1" id="KW-1133">Transmembrane helix</keyword>
<evidence type="ECO:0000313" key="3">
    <source>
        <dbReference type="Proteomes" id="UP000245468"/>
    </source>
</evidence>
<dbReference type="Proteomes" id="UP000245468">
    <property type="component" value="Chromosome"/>
</dbReference>
<sequence length="70" mass="7759">MENSSNSNFPLDRKDILILIAGLCIMIIGFFVMTLDKEPFGFGFLGITLGPILVLIGLIIPIFSLFKIKK</sequence>
<protein>
    <recommendedName>
        <fullName evidence="4">DUF3098 domain-containing protein</fullName>
    </recommendedName>
</protein>